<sequence>MNGENDSALVASGCYRYSLNNQRQHLSEPWALYRQRHRWLLRSERQIPEAGLSIATETLWQASQLVTADLHWQQRSPQSWQRSVRYQLDADGKYAPILCQDLPCNWPGIQPHDDAFTTTAPATHADTTHALKNNATHSVMFPLMRVYMGHVIQQLLQRGGQGEVLVPWIKDPFDRDRLLKPSHSQRSVRWLKDENLPLCLGEQDSQTMATQAFIYEGDQYGEDSTFWLHRGLLMQYEWHQAGVGQWRVTLSDFDSVSEQWPALFQSWCGQPG</sequence>
<evidence type="ECO:0000313" key="2">
    <source>
        <dbReference type="Proteomes" id="UP000787472"/>
    </source>
</evidence>
<name>A0A9E5T1E5_9GAMM</name>
<dbReference type="EMBL" id="JAAONZ010000015">
    <property type="protein sequence ID" value="NHO67290.1"/>
    <property type="molecule type" value="Genomic_DNA"/>
</dbReference>
<dbReference type="AlphaFoldDB" id="A0A9E5T1E5"/>
<dbReference type="Proteomes" id="UP000787472">
    <property type="component" value="Unassembled WGS sequence"/>
</dbReference>
<protein>
    <submittedName>
        <fullName evidence="1">Uncharacterized protein</fullName>
    </submittedName>
</protein>
<evidence type="ECO:0000313" key="1">
    <source>
        <dbReference type="EMBL" id="NHO67290.1"/>
    </source>
</evidence>
<comment type="caution">
    <text evidence="1">The sequence shown here is derived from an EMBL/GenBank/DDBJ whole genome shotgun (WGS) entry which is preliminary data.</text>
</comment>
<dbReference type="RefSeq" id="WP_167189717.1">
    <property type="nucleotide sequence ID" value="NZ_JAAONZ010000015.1"/>
</dbReference>
<organism evidence="1 2">
    <name type="scientific">Pseudomaricurvus hydrocarbonicus</name>
    <dbReference type="NCBI Taxonomy" id="1470433"/>
    <lineage>
        <taxon>Bacteria</taxon>
        <taxon>Pseudomonadati</taxon>
        <taxon>Pseudomonadota</taxon>
        <taxon>Gammaproteobacteria</taxon>
        <taxon>Cellvibrionales</taxon>
        <taxon>Cellvibrionaceae</taxon>
        <taxon>Pseudomaricurvus</taxon>
    </lineage>
</organism>
<keyword evidence="2" id="KW-1185">Reference proteome</keyword>
<accession>A0A9E5T1E5</accession>
<reference evidence="1" key="1">
    <citation type="submission" date="2020-03" db="EMBL/GenBank/DDBJ databases">
        <authorList>
            <person name="Guo F."/>
        </authorList>
    </citation>
    <scope>NUCLEOTIDE SEQUENCE</scope>
    <source>
        <strain evidence="1">JCM 30134</strain>
    </source>
</reference>
<gene>
    <name evidence="1" type="ORF">G8770_17210</name>
</gene>
<proteinExistence type="predicted"/>